<evidence type="ECO:0000313" key="2">
    <source>
        <dbReference type="EMBL" id="GIO41330.1"/>
    </source>
</evidence>
<dbReference type="EMBL" id="BORS01000003">
    <property type="protein sequence ID" value="GIO41330.1"/>
    <property type="molecule type" value="Genomic_DNA"/>
</dbReference>
<dbReference type="Proteomes" id="UP000678895">
    <property type="component" value="Unassembled WGS sequence"/>
</dbReference>
<evidence type="ECO:0000313" key="3">
    <source>
        <dbReference type="Proteomes" id="UP000678895"/>
    </source>
</evidence>
<dbReference type="NCBIfam" id="NF033517">
    <property type="entry name" value="transpos_IS66"/>
    <property type="match status" value="1"/>
</dbReference>
<gene>
    <name evidence="2" type="ORF">J41TS4_10880</name>
</gene>
<dbReference type="InterPro" id="IPR004291">
    <property type="entry name" value="Transposase_IS66_central"/>
</dbReference>
<keyword evidence="3" id="KW-1185">Reference proteome</keyword>
<accession>A0A919Y391</accession>
<comment type="caution">
    <text evidence="2">The sequence shown here is derived from an EMBL/GenBank/DDBJ whole genome shotgun (WGS) entry which is preliminary data.</text>
</comment>
<dbReference type="AlphaFoldDB" id="A0A919Y391"/>
<protein>
    <submittedName>
        <fullName evidence="2">Transposase</fullName>
    </submittedName>
</protein>
<dbReference type="PANTHER" id="PTHR33678:SF1">
    <property type="entry name" value="BLL1576 PROTEIN"/>
    <property type="match status" value="1"/>
</dbReference>
<reference evidence="2" key="1">
    <citation type="submission" date="2021-03" db="EMBL/GenBank/DDBJ databases">
        <title>Antimicrobial resistance genes in bacteria isolated from Japanese honey, and their potential for conferring macrolide and lincosamide resistance in the American foulbrood pathogen Paenibacillus larvae.</title>
        <authorList>
            <person name="Okamoto M."/>
            <person name="Kumagai M."/>
            <person name="Kanamori H."/>
            <person name="Takamatsu D."/>
        </authorList>
    </citation>
    <scope>NUCLEOTIDE SEQUENCE</scope>
    <source>
        <strain evidence="2">J41TS4</strain>
    </source>
</reference>
<dbReference type="Pfam" id="PF03050">
    <property type="entry name" value="DDE_Tnp_IS66"/>
    <property type="match status" value="1"/>
</dbReference>
<dbReference type="InterPro" id="IPR052344">
    <property type="entry name" value="Transposase-related"/>
</dbReference>
<proteinExistence type="predicted"/>
<name>A0A919Y391_9BACL</name>
<sequence length="291" mass="33932">MFADLTGHRPSEATLLSRLKQGYEQLAPYEQTIRDHLATAAVIHADETGARIEGARQWLHNISTPHWTFQAFHDKRGSQAFDDIGFLPDYNGIVMHDCNMPYFKEKYRFEHALCGAHLIRECQGIAEYDRHHWASQMKALLQMGLKLFQSARRANRPLAANTIRYIEERYDAILRWGELEWEQGRKREKTGPRGRKSKSKAANLGERFRVYKEAILRFLHDVRVPFDNNQAERDIRMVKVKQKISGTFRTWEGAAYFARARSFISTLRKQDLPILSSLMSALQHQFHFAIQ</sequence>
<evidence type="ECO:0000259" key="1">
    <source>
        <dbReference type="Pfam" id="PF03050"/>
    </source>
</evidence>
<feature type="domain" description="Transposase IS66 central" evidence="1">
    <location>
        <begin position="2"/>
        <end position="255"/>
    </location>
</feature>
<organism evidence="2 3">
    <name type="scientific">Paenibacillus apis</name>
    <dbReference type="NCBI Taxonomy" id="1792174"/>
    <lineage>
        <taxon>Bacteria</taxon>
        <taxon>Bacillati</taxon>
        <taxon>Bacillota</taxon>
        <taxon>Bacilli</taxon>
        <taxon>Bacillales</taxon>
        <taxon>Paenibacillaceae</taxon>
        <taxon>Paenibacillus</taxon>
    </lineage>
</organism>
<dbReference type="PANTHER" id="PTHR33678">
    <property type="entry name" value="BLL1576 PROTEIN"/>
    <property type="match status" value="1"/>
</dbReference>